<organism evidence="2 3">
    <name type="scientific">Oceanotoga teriensis</name>
    <dbReference type="NCBI Taxonomy" id="515440"/>
    <lineage>
        <taxon>Bacteria</taxon>
        <taxon>Thermotogati</taxon>
        <taxon>Thermotogota</taxon>
        <taxon>Thermotogae</taxon>
        <taxon>Petrotogales</taxon>
        <taxon>Petrotogaceae</taxon>
        <taxon>Oceanotoga</taxon>
    </lineage>
</organism>
<evidence type="ECO:0000256" key="1">
    <source>
        <dbReference type="SAM" id="Phobius"/>
    </source>
</evidence>
<evidence type="ECO:0000313" key="2">
    <source>
        <dbReference type="EMBL" id="PWJ95457.1"/>
    </source>
</evidence>
<feature type="transmembrane region" description="Helical" evidence="1">
    <location>
        <begin position="6"/>
        <end position="29"/>
    </location>
</feature>
<comment type="caution">
    <text evidence="2">The sequence shown here is derived from an EMBL/GenBank/DDBJ whole genome shotgun (WGS) entry which is preliminary data.</text>
</comment>
<dbReference type="Proteomes" id="UP000245921">
    <property type="component" value="Unassembled WGS sequence"/>
</dbReference>
<protein>
    <submittedName>
        <fullName evidence="2">Uncharacterized protein</fullName>
    </submittedName>
</protein>
<dbReference type="AlphaFoldDB" id="A0AA45HJ06"/>
<evidence type="ECO:0000313" key="3">
    <source>
        <dbReference type="Proteomes" id="UP000245921"/>
    </source>
</evidence>
<proteinExistence type="predicted"/>
<dbReference type="EMBL" id="QGGI01000005">
    <property type="protein sequence ID" value="PWJ95457.1"/>
    <property type="molecule type" value="Genomic_DNA"/>
</dbReference>
<keyword evidence="1" id="KW-1133">Transmembrane helix</keyword>
<accession>A0AA45HJ06</accession>
<name>A0AA45HJ06_9BACT</name>
<reference evidence="2 3" key="1">
    <citation type="submission" date="2018-05" db="EMBL/GenBank/DDBJ databases">
        <title>Genomic Encyclopedia of Type Strains, Phase IV (KMG-IV): sequencing the most valuable type-strain genomes for metagenomic binning, comparative biology and taxonomic classification.</title>
        <authorList>
            <person name="Goeker M."/>
        </authorList>
    </citation>
    <scope>NUCLEOTIDE SEQUENCE [LARGE SCALE GENOMIC DNA]</scope>
    <source>
        <strain evidence="2 3">DSM 24906</strain>
    </source>
</reference>
<keyword evidence="3" id="KW-1185">Reference proteome</keyword>
<gene>
    <name evidence="2" type="ORF">C7380_10587</name>
</gene>
<keyword evidence="1" id="KW-0812">Transmembrane</keyword>
<sequence>MLESVFELFIISLIILTVLATFARTVFVLNQNINEMIERNLMINSMIIIINTVEFELGDITTTYKDSIRCNYGHEWKYLSIEYSAYYDKIYRKKRNMYDIGKTYIGNNVTDFIYDNNILQIEFHNEYRLILNKYREENNGK</sequence>
<keyword evidence="1" id="KW-0472">Membrane</keyword>
<dbReference type="RefSeq" id="WP_109604367.1">
    <property type="nucleotide sequence ID" value="NZ_QGGI01000005.1"/>
</dbReference>